<evidence type="ECO:0000256" key="7">
    <source>
        <dbReference type="SAM" id="SignalP"/>
    </source>
</evidence>
<dbReference type="InterPro" id="IPR046357">
    <property type="entry name" value="PPIase_dom_sf"/>
</dbReference>
<reference evidence="9" key="2">
    <citation type="journal article" date="2021" name="PeerJ">
        <title>Extensive microbial diversity within the chicken gut microbiome revealed by metagenomics and culture.</title>
        <authorList>
            <person name="Gilroy R."/>
            <person name="Ravi A."/>
            <person name="Getino M."/>
            <person name="Pursley I."/>
            <person name="Horton D.L."/>
            <person name="Alikhan N.F."/>
            <person name="Baker D."/>
            <person name="Gharbi K."/>
            <person name="Hall N."/>
            <person name="Watson M."/>
            <person name="Adriaenssens E.M."/>
            <person name="Foster-Nyarko E."/>
            <person name="Jarju S."/>
            <person name="Secka A."/>
            <person name="Antonio M."/>
            <person name="Oren A."/>
            <person name="Chaudhuri R.R."/>
            <person name="La Ragione R."/>
            <person name="Hildebrand F."/>
            <person name="Pallen M.J."/>
        </authorList>
    </citation>
    <scope>NUCLEOTIDE SEQUENCE</scope>
    <source>
        <strain evidence="9">1383</strain>
    </source>
</reference>
<dbReference type="InterPro" id="IPR050245">
    <property type="entry name" value="PrsA_foldase"/>
</dbReference>
<reference evidence="9" key="1">
    <citation type="submission" date="2020-10" db="EMBL/GenBank/DDBJ databases">
        <authorList>
            <person name="Gilroy R."/>
        </authorList>
    </citation>
    <scope>NUCLEOTIDE SEQUENCE</scope>
    <source>
        <strain evidence="9">1383</strain>
    </source>
</reference>
<evidence type="ECO:0000256" key="2">
    <source>
        <dbReference type="ARBA" id="ARBA00013194"/>
    </source>
</evidence>
<keyword evidence="5 6" id="KW-0413">Isomerase</keyword>
<proteinExistence type="predicted"/>
<dbReference type="PROSITE" id="PS51257">
    <property type="entry name" value="PROKAR_LIPOPROTEIN"/>
    <property type="match status" value="1"/>
</dbReference>
<sequence length="658" mass="74985">MMRITRNILILFAMAACCLAVEAKKAEQPFVSIDGKMYYPQDFFNPYFEAYLQAEDKAALTPEKYLDTFIDNIVLYNQARAQGIDTLASLRRTVTNYTNLTIAPYNIDSKALEHLAREAADRSKEDVRVSHILVPVPWYGFEKDTLDARARIDSVYRALQSGTAFDTLAVKINPGGSTGDLGFVTAFQLPYALETAAYQTPVGEFSAPVRTEFGYHIVHPIERRPARGMVELAHILVMRKGSDSLDTQALADIRRAYNRLKEGDSFADVALNYTEDAATQANGGYLGFYGIGELLPEIEDMVFALEPGQTTSILALPDCWEIIQVVSKVRNDDYEARKDFLNQQALSGDRFTPARRAYAEDKLKNYPLSVDSLQYEAVVETLSNMGFLWGEWKSGYVENANQPLFTLGDSTFTTSDFYNSLIYDMDKYDERSELRQIVQDKFNDFASSMALGMYVRDLPQTDKRIRSSVEEFRRKAIIQMLTDNFCAERLNEVDPDTLMALYNQDTTRYMWGQRAHYQVVMCRDAATAERVRQMMQQGKDYREVLSQLNRGLASVAEGYELTEETAKVFKPDFEIRLGASDIIQEGDNYFVFNILEILPPQRKTYDEALGEVREDYYALCAERYPALLRRGHSVEIYKKQLKALEKAVNAEKKKRGIE</sequence>
<keyword evidence="4 6" id="KW-0697">Rotamase</keyword>
<comment type="caution">
    <text evidence="9">The sequence shown here is derived from an EMBL/GenBank/DDBJ whole genome shotgun (WGS) entry which is preliminary data.</text>
</comment>
<evidence type="ECO:0000256" key="6">
    <source>
        <dbReference type="PROSITE-ProRule" id="PRU00278"/>
    </source>
</evidence>
<evidence type="ECO:0000259" key="8">
    <source>
        <dbReference type="PROSITE" id="PS50198"/>
    </source>
</evidence>
<dbReference type="PROSITE" id="PS01096">
    <property type="entry name" value="PPIC_PPIASE_1"/>
    <property type="match status" value="1"/>
</dbReference>
<evidence type="ECO:0000256" key="5">
    <source>
        <dbReference type="ARBA" id="ARBA00023235"/>
    </source>
</evidence>
<dbReference type="AlphaFoldDB" id="A0A9D1H971"/>
<dbReference type="GO" id="GO:0003755">
    <property type="term" value="F:peptidyl-prolyl cis-trans isomerase activity"/>
    <property type="evidence" value="ECO:0007669"/>
    <property type="project" value="UniProtKB-KW"/>
</dbReference>
<dbReference type="PANTHER" id="PTHR47245:SF1">
    <property type="entry name" value="FOLDASE PROTEIN PRSA"/>
    <property type="match status" value="1"/>
</dbReference>
<dbReference type="InterPro" id="IPR000297">
    <property type="entry name" value="PPIase_PpiC"/>
</dbReference>
<dbReference type="EMBL" id="DVLY01000094">
    <property type="protein sequence ID" value="HIT97993.1"/>
    <property type="molecule type" value="Genomic_DNA"/>
</dbReference>
<feature type="domain" description="PpiC" evidence="8">
    <location>
        <begin position="227"/>
        <end position="327"/>
    </location>
</feature>
<dbReference type="Proteomes" id="UP000824161">
    <property type="component" value="Unassembled WGS sequence"/>
</dbReference>
<evidence type="ECO:0000256" key="3">
    <source>
        <dbReference type="ARBA" id="ARBA00022729"/>
    </source>
</evidence>
<dbReference type="Pfam" id="PF00639">
    <property type="entry name" value="Rotamase"/>
    <property type="match status" value="2"/>
</dbReference>
<evidence type="ECO:0000256" key="1">
    <source>
        <dbReference type="ARBA" id="ARBA00000971"/>
    </source>
</evidence>
<accession>A0A9D1H971</accession>
<dbReference type="PROSITE" id="PS50198">
    <property type="entry name" value="PPIC_PPIASE_2"/>
    <property type="match status" value="2"/>
</dbReference>
<feature type="domain" description="PpiC" evidence="8">
    <location>
        <begin position="124"/>
        <end position="222"/>
    </location>
</feature>
<protein>
    <recommendedName>
        <fullName evidence="2">peptidylprolyl isomerase</fullName>
        <ecNumber evidence="2">5.2.1.8</ecNumber>
    </recommendedName>
</protein>
<dbReference type="InterPro" id="IPR023058">
    <property type="entry name" value="PPIase_PpiC_CS"/>
</dbReference>
<comment type="catalytic activity">
    <reaction evidence="1">
        <text>[protein]-peptidylproline (omega=180) = [protein]-peptidylproline (omega=0)</text>
        <dbReference type="Rhea" id="RHEA:16237"/>
        <dbReference type="Rhea" id="RHEA-COMP:10747"/>
        <dbReference type="Rhea" id="RHEA-COMP:10748"/>
        <dbReference type="ChEBI" id="CHEBI:83833"/>
        <dbReference type="ChEBI" id="CHEBI:83834"/>
        <dbReference type="EC" id="5.2.1.8"/>
    </reaction>
</comment>
<organism evidence="9 10">
    <name type="scientific">Candidatus Merdimorpha stercoravium</name>
    <dbReference type="NCBI Taxonomy" id="2840863"/>
    <lineage>
        <taxon>Bacteria</taxon>
        <taxon>Pseudomonadati</taxon>
        <taxon>Bacteroidota</taxon>
        <taxon>Flavobacteriia</taxon>
        <taxon>Flavobacteriales</taxon>
        <taxon>Candidatus Merdimorpha</taxon>
    </lineage>
</organism>
<dbReference type="PANTHER" id="PTHR47245">
    <property type="entry name" value="PEPTIDYLPROLYL ISOMERASE"/>
    <property type="match status" value="1"/>
</dbReference>
<evidence type="ECO:0000313" key="10">
    <source>
        <dbReference type="Proteomes" id="UP000824161"/>
    </source>
</evidence>
<evidence type="ECO:0000256" key="4">
    <source>
        <dbReference type="ARBA" id="ARBA00023110"/>
    </source>
</evidence>
<dbReference type="EC" id="5.2.1.8" evidence="2"/>
<feature type="signal peptide" evidence="7">
    <location>
        <begin position="1"/>
        <end position="23"/>
    </location>
</feature>
<evidence type="ECO:0000313" key="9">
    <source>
        <dbReference type="EMBL" id="HIT97993.1"/>
    </source>
</evidence>
<dbReference type="Gene3D" id="3.10.50.40">
    <property type="match status" value="2"/>
</dbReference>
<feature type="chain" id="PRO_5039071829" description="peptidylprolyl isomerase" evidence="7">
    <location>
        <begin position="24"/>
        <end position="658"/>
    </location>
</feature>
<dbReference type="SUPFAM" id="SSF54534">
    <property type="entry name" value="FKBP-like"/>
    <property type="match status" value="2"/>
</dbReference>
<name>A0A9D1H971_9FLAO</name>
<gene>
    <name evidence="9" type="ORF">IAC44_04055</name>
</gene>
<keyword evidence="3 7" id="KW-0732">Signal</keyword>